<dbReference type="EC" id="2.2.1.1" evidence="5"/>
<name>A0A075FR42_9EURY</name>
<dbReference type="FunFam" id="3.40.50.970:FF:000129">
    <property type="entry name" value="Transketolase"/>
    <property type="match status" value="1"/>
</dbReference>
<dbReference type="InterPro" id="IPR029061">
    <property type="entry name" value="THDP-binding"/>
</dbReference>
<dbReference type="GO" id="GO:0006082">
    <property type="term" value="P:organic acid metabolic process"/>
    <property type="evidence" value="ECO:0007669"/>
    <property type="project" value="UniProtKB-ARBA"/>
</dbReference>
<dbReference type="PANTHER" id="PTHR43825">
    <property type="entry name" value="PYRUVATE DEHYDROGENASE E1 COMPONENT"/>
    <property type="match status" value="1"/>
</dbReference>
<dbReference type="Pfam" id="PF02779">
    <property type="entry name" value="Transket_pyr"/>
    <property type="match status" value="1"/>
</dbReference>
<organism evidence="5">
    <name type="scientific">uncultured marine group II/III euryarchaeote AD1000_43_G11</name>
    <dbReference type="NCBI Taxonomy" id="1457772"/>
    <lineage>
        <taxon>Archaea</taxon>
        <taxon>Methanobacteriati</taxon>
        <taxon>Methanobacteriota</taxon>
        <taxon>environmental samples</taxon>
    </lineage>
</organism>
<keyword evidence="5" id="KW-0808">Transferase</keyword>
<dbReference type="InterPro" id="IPR005475">
    <property type="entry name" value="Transketolase-like_Pyr-bd"/>
</dbReference>
<gene>
    <name evidence="5" type="primary">tktA</name>
    <name evidence="5" type="synonym">tktB</name>
</gene>
<dbReference type="GO" id="GO:0044272">
    <property type="term" value="P:sulfur compound biosynthetic process"/>
    <property type="evidence" value="ECO:0007669"/>
    <property type="project" value="UniProtKB-ARBA"/>
</dbReference>
<dbReference type="Pfam" id="PF02780">
    <property type="entry name" value="Transketolase_C"/>
    <property type="match status" value="1"/>
</dbReference>
<dbReference type="SUPFAM" id="SSF52922">
    <property type="entry name" value="TK C-terminal domain-like"/>
    <property type="match status" value="1"/>
</dbReference>
<protein>
    <submittedName>
        <fullName evidence="5">Transketolase, C-terminal subunit (TktA, tktB)</fullName>
        <ecNumber evidence="5">2.2.1.1</ecNumber>
    </submittedName>
</protein>
<dbReference type="AlphaFoldDB" id="A0A075FR42"/>
<dbReference type="CDD" id="cd07033">
    <property type="entry name" value="TPP_PYR_DXS_TK_like"/>
    <property type="match status" value="1"/>
</dbReference>
<accession>A0A075FR42</accession>
<evidence type="ECO:0000256" key="3">
    <source>
        <dbReference type="ARBA" id="ARBA00023052"/>
    </source>
</evidence>
<proteinExistence type="inferred from homology"/>
<keyword evidence="3" id="KW-0786">Thiamine pyrophosphate</keyword>
<evidence type="ECO:0000256" key="2">
    <source>
        <dbReference type="ARBA" id="ARBA00007131"/>
    </source>
</evidence>
<reference evidence="5" key="1">
    <citation type="journal article" date="2014" name="Genome Biol. Evol.">
        <title>Pangenome evidence for extensive interdomain horizontal transfer affecting lineage core and shell genes in uncultured planktonic thaumarchaeota and euryarchaeota.</title>
        <authorList>
            <person name="Deschamps P."/>
            <person name="Zivanovic Y."/>
            <person name="Moreira D."/>
            <person name="Rodriguez-Valera F."/>
            <person name="Lopez-Garcia P."/>
        </authorList>
    </citation>
    <scope>NUCLEOTIDE SEQUENCE</scope>
</reference>
<dbReference type="InterPro" id="IPR033248">
    <property type="entry name" value="Transketolase_C"/>
</dbReference>
<dbReference type="Gene3D" id="3.40.50.970">
    <property type="match status" value="1"/>
</dbReference>
<comment type="similarity">
    <text evidence="2">Belongs to the transketolase family.</text>
</comment>
<dbReference type="SMART" id="SM00861">
    <property type="entry name" value="Transket_pyr"/>
    <property type="match status" value="1"/>
</dbReference>
<feature type="domain" description="Transketolase-like pyrimidine-binding" evidence="4">
    <location>
        <begin position="8"/>
        <end position="172"/>
    </location>
</feature>
<comment type="cofactor">
    <cofactor evidence="1">
        <name>thiamine diphosphate</name>
        <dbReference type="ChEBI" id="CHEBI:58937"/>
    </cofactor>
</comment>
<dbReference type="SUPFAM" id="SSF52518">
    <property type="entry name" value="Thiamin diphosphate-binding fold (THDP-binding)"/>
    <property type="match status" value="1"/>
</dbReference>
<dbReference type="InterPro" id="IPR051157">
    <property type="entry name" value="PDH/Transketolase"/>
</dbReference>
<evidence type="ECO:0000259" key="4">
    <source>
        <dbReference type="SMART" id="SM00861"/>
    </source>
</evidence>
<dbReference type="EMBL" id="KF900414">
    <property type="protein sequence ID" value="AIE94140.1"/>
    <property type="molecule type" value="Genomic_DNA"/>
</dbReference>
<dbReference type="PANTHER" id="PTHR43825:SF1">
    <property type="entry name" value="TRANSKETOLASE-LIKE PYRIMIDINE-BINDING DOMAIN-CONTAINING PROTEIN"/>
    <property type="match status" value="1"/>
</dbReference>
<sequence length="317" mass="33340">MSAPSSGGASRDGYGAGLLRIAGDPRVVVIEADLGKSTKSCHFRSEYPSRSFSMGIAEQNMMLVAAGMASSGKVPFASTFAIFTERAFEQVRNGIARSGLTVHICGSHGGIHTGTDGSSAQSIEDLAIYRTIPGMAVMHPCDDLSAEQLTTQLVDYEGPTYMRTARNKTPRIYDVDNVTALRIGKGSVIREGDDVCIIACGVMVNEAVNAAEELAVKGVQASVVDMHTLKPLDMSIIDTMAAICGCLVTAEDHSVIGGLGAAVAEYLSRIDAVPLEMVGVDDKFGQSGEPLELMQSLGLTSDDITRSAMRAIGRKSG</sequence>
<dbReference type="GO" id="GO:0004802">
    <property type="term" value="F:transketolase activity"/>
    <property type="evidence" value="ECO:0007669"/>
    <property type="project" value="UniProtKB-EC"/>
</dbReference>
<dbReference type="InterPro" id="IPR009014">
    <property type="entry name" value="Transketo_C/PFOR_II"/>
</dbReference>
<evidence type="ECO:0000313" key="5">
    <source>
        <dbReference type="EMBL" id="AIE94140.1"/>
    </source>
</evidence>
<evidence type="ECO:0000256" key="1">
    <source>
        <dbReference type="ARBA" id="ARBA00001964"/>
    </source>
</evidence>
<dbReference type="Gene3D" id="3.40.50.920">
    <property type="match status" value="1"/>
</dbReference>